<dbReference type="Gene3D" id="3.90.230.10">
    <property type="entry name" value="Creatinase/methionine aminopeptidase superfamily"/>
    <property type="match status" value="1"/>
</dbReference>
<reference evidence="2 3" key="1">
    <citation type="journal article" date="2017" name="Int. J. Syst. Evol. Microbiol.">
        <title>Ramlibacter alkalitolerans sp. nov., alkali-tolerant bacterium isolated from soil of ginseng.</title>
        <authorList>
            <person name="Lee D.H."/>
            <person name="Cha C.J."/>
        </authorList>
    </citation>
    <scope>NUCLEOTIDE SEQUENCE [LARGE SCALE GENOMIC DNA]</scope>
    <source>
        <strain evidence="2 3">KACC 19305</strain>
    </source>
</reference>
<evidence type="ECO:0000313" key="3">
    <source>
        <dbReference type="Proteomes" id="UP000622707"/>
    </source>
</evidence>
<proteinExistence type="predicted"/>
<gene>
    <name evidence="2" type="ORF">JI746_20465</name>
</gene>
<dbReference type="SUPFAM" id="SSF55920">
    <property type="entry name" value="Creatinase/aminopeptidase"/>
    <property type="match status" value="1"/>
</dbReference>
<comment type="caution">
    <text evidence="2">The sequence shown here is derived from an EMBL/GenBank/DDBJ whole genome shotgun (WGS) entry which is preliminary data.</text>
</comment>
<dbReference type="InterPro" id="IPR036005">
    <property type="entry name" value="Creatinase/aminopeptidase-like"/>
</dbReference>
<dbReference type="Pfam" id="PF00557">
    <property type="entry name" value="Peptidase_M24"/>
    <property type="match status" value="1"/>
</dbReference>
<keyword evidence="2" id="KW-0031">Aminopeptidase</keyword>
<name>A0ABS1JTB5_9BURK</name>
<evidence type="ECO:0000313" key="2">
    <source>
        <dbReference type="EMBL" id="MBL0427499.1"/>
    </source>
</evidence>
<dbReference type="RefSeq" id="WP_201692132.1">
    <property type="nucleotide sequence ID" value="NZ_JAEQND010000012.1"/>
</dbReference>
<keyword evidence="2" id="KW-0378">Hydrolase</keyword>
<organism evidence="2 3">
    <name type="scientific">Ramlibacter alkalitolerans</name>
    <dbReference type="NCBI Taxonomy" id="2039631"/>
    <lineage>
        <taxon>Bacteria</taxon>
        <taxon>Pseudomonadati</taxon>
        <taxon>Pseudomonadota</taxon>
        <taxon>Betaproteobacteria</taxon>
        <taxon>Burkholderiales</taxon>
        <taxon>Comamonadaceae</taxon>
        <taxon>Ramlibacter</taxon>
    </lineage>
</organism>
<sequence>MTTLHSDRQQAERVGPAFSDDGMLAARHLTRLAIREIARAIQPGMVEEDAVERAREVLRRMDLQPTWHPVRVRFGRNTTKAMRQASVPGVVLQEEDIFFIDIAPRHAAWEGDGGATFTFGSDPLQARCARDAQELFHDVRRQWTAFGWSGVRLYAYAQQRAREMGWELNLDLPGHRVADFPHAALHTGSLASADFRPSAMRWILEIHLRDPQGRFGAFFEDMLLEERHYAE</sequence>
<protein>
    <submittedName>
        <fullName evidence="2">Aminopeptidase P family protein</fullName>
    </submittedName>
</protein>
<accession>A0ABS1JTB5</accession>
<keyword evidence="2" id="KW-0645">Protease</keyword>
<dbReference type="GO" id="GO:0004177">
    <property type="term" value="F:aminopeptidase activity"/>
    <property type="evidence" value="ECO:0007669"/>
    <property type="project" value="UniProtKB-KW"/>
</dbReference>
<evidence type="ECO:0000259" key="1">
    <source>
        <dbReference type="Pfam" id="PF00557"/>
    </source>
</evidence>
<keyword evidence="3" id="KW-1185">Reference proteome</keyword>
<dbReference type="InterPro" id="IPR000994">
    <property type="entry name" value="Pept_M24"/>
</dbReference>
<feature type="domain" description="Peptidase M24" evidence="1">
    <location>
        <begin position="22"/>
        <end position="223"/>
    </location>
</feature>
<dbReference type="EMBL" id="JAEQND010000012">
    <property type="protein sequence ID" value="MBL0427499.1"/>
    <property type="molecule type" value="Genomic_DNA"/>
</dbReference>
<dbReference type="Proteomes" id="UP000622707">
    <property type="component" value="Unassembled WGS sequence"/>
</dbReference>